<evidence type="ECO:0000313" key="9">
    <source>
        <dbReference type="Proteomes" id="UP000184231"/>
    </source>
</evidence>
<name>A0A1M6FDR4_9FLAO</name>
<evidence type="ECO:0000256" key="4">
    <source>
        <dbReference type="ARBA" id="ARBA00022989"/>
    </source>
</evidence>
<keyword evidence="3 6" id="KW-0812">Transmembrane</keyword>
<feature type="transmembrane region" description="Helical" evidence="6">
    <location>
        <begin position="311"/>
        <end position="329"/>
    </location>
</feature>
<dbReference type="InterPro" id="IPR018461">
    <property type="entry name" value="Na/H_Antiport_NhaC-like_C"/>
</dbReference>
<feature type="transmembrane region" description="Helical" evidence="6">
    <location>
        <begin position="112"/>
        <end position="140"/>
    </location>
</feature>
<feature type="domain" description="Na+/H+ antiporter NhaC-like C-terminal" evidence="7">
    <location>
        <begin position="185"/>
        <end position="490"/>
    </location>
</feature>
<comment type="subcellular location">
    <subcellularLocation>
        <location evidence="1">Cell membrane</location>
        <topology evidence="1">Multi-pass membrane protein</topology>
    </subcellularLocation>
</comment>
<organism evidence="8 9">
    <name type="scientific">Arenibacter nanhaiticus</name>
    <dbReference type="NCBI Taxonomy" id="558155"/>
    <lineage>
        <taxon>Bacteria</taxon>
        <taxon>Pseudomonadati</taxon>
        <taxon>Bacteroidota</taxon>
        <taxon>Flavobacteriia</taxon>
        <taxon>Flavobacteriales</taxon>
        <taxon>Flavobacteriaceae</taxon>
        <taxon>Arenibacter</taxon>
    </lineage>
</organism>
<keyword evidence="2" id="KW-1003">Cell membrane</keyword>
<feature type="transmembrane region" description="Helical" evidence="6">
    <location>
        <begin position="195"/>
        <end position="216"/>
    </location>
</feature>
<dbReference type="AlphaFoldDB" id="A0A1M6FDR4"/>
<dbReference type="RefSeq" id="WP_072764064.1">
    <property type="nucleotide sequence ID" value="NZ_FQYX01000008.1"/>
</dbReference>
<protein>
    <submittedName>
        <fullName evidence="8">Transporter, NhaC family (TC 2.A.35)</fullName>
    </submittedName>
</protein>
<evidence type="ECO:0000259" key="7">
    <source>
        <dbReference type="Pfam" id="PF03553"/>
    </source>
</evidence>
<feature type="transmembrane region" description="Helical" evidence="6">
    <location>
        <begin position="161"/>
        <end position="183"/>
    </location>
</feature>
<keyword evidence="9" id="KW-1185">Reference proteome</keyword>
<keyword evidence="5 6" id="KW-0472">Membrane</keyword>
<feature type="transmembrane region" description="Helical" evidence="6">
    <location>
        <begin position="67"/>
        <end position="85"/>
    </location>
</feature>
<dbReference type="OrthoDB" id="9762978at2"/>
<evidence type="ECO:0000256" key="3">
    <source>
        <dbReference type="ARBA" id="ARBA00022692"/>
    </source>
</evidence>
<dbReference type="PANTHER" id="PTHR43478:SF1">
    <property type="entry name" value="NA+_H+ ANTIPORTER NHAC-LIKE C-TERMINAL DOMAIN-CONTAINING PROTEIN"/>
    <property type="match status" value="1"/>
</dbReference>
<feature type="transmembrane region" description="Helical" evidence="6">
    <location>
        <begin position="349"/>
        <end position="370"/>
    </location>
</feature>
<evidence type="ECO:0000256" key="5">
    <source>
        <dbReference type="ARBA" id="ARBA00023136"/>
    </source>
</evidence>
<gene>
    <name evidence="8" type="ORF">SAMN04487911_10896</name>
</gene>
<proteinExistence type="predicted"/>
<sequence>MDTYGFLSILPPVIAIVLALRTKQVYIALLFGIWISWVIINDWNFLTGTLAALEGLVNVFKSAGNTRTIMFSALVGALLLFIQYSKGVEGFVNELNKLIAYFEKKQSGYSRVVVQLLAMFTGILLFVETSISSLTVGTLYRPIFDKLKIPREKLAYIADSSSAPSSILIPFNAWGAFIMGLLLTQGIENPFGLMISSMAYNFYPILAILLVFIVIISKKDIGPMAKAEKRTRETGKLLNDSAKPMLSSEVTSFESKKGIKAKAYNMIVPLATMVFMMPINLAFTGWDAVENAVSFSDHVFKAIGNGSGSSSVLYAVLTAIIVAMVLYRAQGIMKTKEMVDLGLKGISELMPLALLMLLAFAIGDACIELGTGPFVANWSKEWLSPSFLPAIIFVISSFVAFSTGTSWGTFAIMMAIAIPMAEIHGAPLALVVAATLGGGIFGDHCSPISDTSIISSMASASDHIDHINTQLPYALIGGLITVVLYVILGFIMI</sequence>
<dbReference type="EMBL" id="FQYX01000008">
    <property type="protein sequence ID" value="SHI95884.1"/>
    <property type="molecule type" value="Genomic_DNA"/>
</dbReference>
<evidence type="ECO:0000313" key="8">
    <source>
        <dbReference type="EMBL" id="SHI95884.1"/>
    </source>
</evidence>
<evidence type="ECO:0000256" key="1">
    <source>
        <dbReference type="ARBA" id="ARBA00004651"/>
    </source>
</evidence>
<dbReference type="STRING" id="558155.SAMN04487911_10896"/>
<keyword evidence="4 6" id="KW-1133">Transmembrane helix</keyword>
<accession>A0A1M6FDR4</accession>
<feature type="transmembrane region" description="Helical" evidence="6">
    <location>
        <begin position="25"/>
        <end position="46"/>
    </location>
</feature>
<dbReference type="PANTHER" id="PTHR43478">
    <property type="entry name" value="NA+/H+ ANTIPORTER-RELATED"/>
    <property type="match status" value="1"/>
</dbReference>
<evidence type="ECO:0000256" key="2">
    <source>
        <dbReference type="ARBA" id="ARBA00022475"/>
    </source>
</evidence>
<evidence type="ECO:0000256" key="6">
    <source>
        <dbReference type="SAM" id="Phobius"/>
    </source>
</evidence>
<dbReference type="Pfam" id="PF03553">
    <property type="entry name" value="Na_H_antiporter"/>
    <property type="match status" value="1"/>
</dbReference>
<feature type="transmembrane region" description="Helical" evidence="6">
    <location>
        <begin position="425"/>
        <end position="442"/>
    </location>
</feature>
<dbReference type="Proteomes" id="UP000184231">
    <property type="component" value="Unassembled WGS sequence"/>
</dbReference>
<dbReference type="GO" id="GO:0005886">
    <property type="term" value="C:plasma membrane"/>
    <property type="evidence" value="ECO:0007669"/>
    <property type="project" value="UniProtKB-SubCell"/>
</dbReference>
<feature type="transmembrane region" description="Helical" evidence="6">
    <location>
        <begin position="263"/>
        <end position="283"/>
    </location>
</feature>
<feature type="transmembrane region" description="Helical" evidence="6">
    <location>
        <begin position="390"/>
        <end position="418"/>
    </location>
</feature>
<feature type="transmembrane region" description="Helical" evidence="6">
    <location>
        <begin position="471"/>
        <end position="491"/>
    </location>
</feature>
<reference evidence="9" key="1">
    <citation type="submission" date="2016-11" db="EMBL/GenBank/DDBJ databases">
        <authorList>
            <person name="Varghese N."/>
            <person name="Submissions S."/>
        </authorList>
    </citation>
    <scope>NUCLEOTIDE SEQUENCE [LARGE SCALE GENOMIC DNA]</scope>
    <source>
        <strain evidence="9">CGMCC 1.8863</strain>
    </source>
</reference>